<accession>A0A0A9BA64</accession>
<dbReference type="AlphaFoldDB" id="A0A0A9BA64"/>
<protein>
    <submittedName>
        <fullName evidence="2">Uncharacterized protein</fullName>
    </submittedName>
</protein>
<feature type="region of interest" description="Disordered" evidence="1">
    <location>
        <begin position="1"/>
        <end position="41"/>
    </location>
</feature>
<proteinExistence type="predicted"/>
<reference evidence="2" key="1">
    <citation type="submission" date="2014-09" db="EMBL/GenBank/DDBJ databases">
        <authorList>
            <person name="Magalhaes I.L.F."/>
            <person name="Oliveira U."/>
            <person name="Santos F.R."/>
            <person name="Vidigal T.H.D.A."/>
            <person name="Brescovit A.D."/>
            <person name="Santos A.J."/>
        </authorList>
    </citation>
    <scope>NUCLEOTIDE SEQUENCE</scope>
    <source>
        <tissue evidence="2">Shoot tissue taken approximately 20 cm above the soil surface</tissue>
    </source>
</reference>
<dbReference type="EMBL" id="GBRH01241708">
    <property type="protein sequence ID" value="JAD56187.1"/>
    <property type="molecule type" value="Transcribed_RNA"/>
</dbReference>
<organism evidence="2">
    <name type="scientific">Arundo donax</name>
    <name type="common">Giant reed</name>
    <name type="synonym">Donax arundinaceus</name>
    <dbReference type="NCBI Taxonomy" id="35708"/>
    <lineage>
        <taxon>Eukaryota</taxon>
        <taxon>Viridiplantae</taxon>
        <taxon>Streptophyta</taxon>
        <taxon>Embryophyta</taxon>
        <taxon>Tracheophyta</taxon>
        <taxon>Spermatophyta</taxon>
        <taxon>Magnoliopsida</taxon>
        <taxon>Liliopsida</taxon>
        <taxon>Poales</taxon>
        <taxon>Poaceae</taxon>
        <taxon>PACMAD clade</taxon>
        <taxon>Arundinoideae</taxon>
        <taxon>Arundineae</taxon>
        <taxon>Arundo</taxon>
    </lineage>
</organism>
<evidence type="ECO:0000256" key="1">
    <source>
        <dbReference type="SAM" id="MobiDB-lite"/>
    </source>
</evidence>
<sequence>MQCSIQPTAGPGKLYRHHNQHSPVVSASPPMLCTRMDAPSS</sequence>
<reference evidence="2" key="2">
    <citation type="journal article" date="2015" name="Data Brief">
        <title>Shoot transcriptome of the giant reed, Arundo donax.</title>
        <authorList>
            <person name="Barrero R.A."/>
            <person name="Guerrero F.D."/>
            <person name="Moolhuijzen P."/>
            <person name="Goolsby J.A."/>
            <person name="Tidwell J."/>
            <person name="Bellgard S.E."/>
            <person name="Bellgard M.I."/>
        </authorList>
    </citation>
    <scope>NUCLEOTIDE SEQUENCE</scope>
    <source>
        <tissue evidence="2">Shoot tissue taken approximately 20 cm above the soil surface</tissue>
    </source>
</reference>
<evidence type="ECO:0000313" key="2">
    <source>
        <dbReference type="EMBL" id="JAD56187.1"/>
    </source>
</evidence>
<name>A0A0A9BA64_ARUDO</name>